<protein>
    <submittedName>
        <fullName evidence="2">Uncharacterized protein</fullName>
    </submittedName>
</protein>
<keyword evidence="3" id="KW-1185">Reference proteome</keyword>
<reference evidence="2 3" key="1">
    <citation type="submission" date="2017-02" db="EMBL/GenBank/DDBJ databases">
        <title>Draft genome sequence of Haemophilus felis CCUG 31170 type strain.</title>
        <authorList>
            <person name="Engstrom-Jakobsson H."/>
            <person name="Salva-Serra F."/>
            <person name="Thorell K."/>
            <person name="Gonzales-Siles L."/>
            <person name="Karlsson R."/>
            <person name="Boulund F."/>
            <person name="Engstrand L."/>
            <person name="Kristiansson E."/>
            <person name="Moore E."/>
        </authorList>
    </citation>
    <scope>NUCLEOTIDE SEQUENCE [LARGE SCALE GENOMIC DNA]</scope>
    <source>
        <strain evidence="2 3">CCUG 31170</strain>
    </source>
</reference>
<sequence length="121" mass="12563">MGTKVEFGFGSAWEFSGNANASSGKAIGKQVNEQAGLFAEEGGYHINADNVHLEGGAIASTNPNNSELTTNKFTFKDLQNSSRYSATSGAIAGGYEQSAPSVNPSLPMHNQGKDSSTTKAT</sequence>
<dbReference type="STRING" id="123822.B0188_04845"/>
<comment type="caution">
    <text evidence="2">The sequence shown here is derived from an EMBL/GenBank/DDBJ whole genome shotgun (WGS) entry which is preliminary data.</text>
</comment>
<evidence type="ECO:0000313" key="3">
    <source>
        <dbReference type="Proteomes" id="UP000190023"/>
    </source>
</evidence>
<evidence type="ECO:0000313" key="2">
    <source>
        <dbReference type="EMBL" id="OOS04708.1"/>
    </source>
</evidence>
<evidence type="ECO:0000256" key="1">
    <source>
        <dbReference type="SAM" id="MobiDB-lite"/>
    </source>
</evidence>
<organism evidence="2 3">
    <name type="scientific">[Haemophilus] felis</name>
    <dbReference type="NCBI Taxonomy" id="123822"/>
    <lineage>
        <taxon>Bacteria</taxon>
        <taxon>Pseudomonadati</taxon>
        <taxon>Pseudomonadota</taxon>
        <taxon>Gammaproteobacteria</taxon>
        <taxon>Pasteurellales</taxon>
        <taxon>Pasteurellaceae</taxon>
    </lineage>
</organism>
<dbReference type="EMBL" id="MUYB01000017">
    <property type="protein sequence ID" value="OOS04708.1"/>
    <property type="molecule type" value="Genomic_DNA"/>
</dbReference>
<dbReference type="OrthoDB" id="5679123at2"/>
<proteinExistence type="predicted"/>
<name>A0A1T0B3I8_9PAST</name>
<dbReference type="Proteomes" id="UP000190023">
    <property type="component" value="Unassembled WGS sequence"/>
</dbReference>
<gene>
    <name evidence="2" type="ORF">B0188_04845</name>
</gene>
<accession>A0A1T0B3I8</accession>
<dbReference type="AlphaFoldDB" id="A0A1T0B3I8"/>
<feature type="region of interest" description="Disordered" evidence="1">
    <location>
        <begin position="93"/>
        <end position="121"/>
    </location>
</feature>